<feature type="domain" description="FAD-binding PCMH-type" evidence="6">
    <location>
        <begin position="198"/>
        <end position="368"/>
    </location>
</feature>
<evidence type="ECO:0000256" key="4">
    <source>
        <dbReference type="ARBA" id="ARBA00023002"/>
    </source>
</evidence>
<protein>
    <recommendedName>
        <fullName evidence="3">D-arabinono-1,4-lactone oxidase</fullName>
        <ecNumber evidence="3">1.1.3.37</ecNumber>
    </recommendedName>
    <alternativeName>
        <fullName evidence="5">L-galactono-gamma-lactone oxidase</fullName>
    </alternativeName>
</protein>
<proteinExistence type="inferred from homology"/>
<evidence type="ECO:0000313" key="7">
    <source>
        <dbReference type="EMBL" id="CAG8510068.1"/>
    </source>
</evidence>
<dbReference type="Gene3D" id="3.30.70.2520">
    <property type="match status" value="1"/>
</dbReference>
<dbReference type="Gene3D" id="3.30.465.10">
    <property type="match status" value="1"/>
</dbReference>
<dbReference type="Pfam" id="PF01565">
    <property type="entry name" value="FAD_binding_4"/>
    <property type="match status" value="1"/>
</dbReference>
<dbReference type="EMBL" id="CAJVPY010001164">
    <property type="protein sequence ID" value="CAG8510068.1"/>
    <property type="molecule type" value="Genomic_DNA"/>
</dbReference>
<dbReference type="InterPro" id="IPR016166">
    <property type="entry name" value="FAD-bd_PCMH"/>
</dbReference>
<reference evidence="7" key="1">
    <citation type="submission" date="2021-06" db="EMBL/GenBank/DDBJ databases">
        <authorList>
            <person name="Kallberg Y."/>
            <person name="Tangrot J."/>
            <person name="Rosling A."/>
        </authorList>
    </citation>
    <scope>NUCLEOTIDE SEQUENCE</scope>
    <source>
        <strain evidence="7">MA453B</strain>
    </source>
</reference>
<dbReference type="InterPro" id="IPR016167">
    <property type="entry name" value="FAD-bd_PCMH_sub1"/>
</dbReference>
<comment type="caution">
    <text evidence="7">The sequence shown here is derived from an EMBL/GenBank/DDBJ whole genome shotgun (WGS) entry which is preliminary data.</text>
</comment>
<dbReference type="InterPro" id="IPR010031">
    <property type="entry name" value="FAD_lactone_oxidase-like"/>
</dbReference>
<dbReference type="PANTHER" id="PTHR43762:SF1">
    <property type="entry name" value="D-ARABINONO-1,4-LACTONE OXIDASE"/>
    <property type="match status" value="1"/>
</dbReference>
<dbReference type="EC" id="1.1.3.37" evidence="3"/>
<dbReference type="Pfam" id="PF04030">
    <property type="entry name" value="ALO"/>
    <property type="match status" value="1"/>
</dbReference>
<dbReference type="OrthoDB" id="610608at2759"/>
<dbReference type="InterPro" id="IPR007173">
    <property type="entry name" value="ALO_C"/>
</dbReference>
<dbReference type="GO" id="GO:0071949">
    <property type="term" value="F:FAD binding"/>
    <property type="evidence" value="ECO:0007669"/>
    <property type="project" value="InterPro"/>
</dbReference>
<dbReference type="Proteomes" id="UP000789405">
    <property type="component" value="Unassembled WGS sequence"/>
</dbReference>
<dbReference type="SUPFAM" id="SSF56176">
    <property type="entry name" value="FAD-binding/transporter-associated domain-like"/>
    <property type="match status" value="1"/>
</dbReference>
<dbReference type="InterPro" id="IPR006093">
    <property type="entry name" value="Oxy_OxRdtase_FAD_BS"/>
</dbReference>
<evidence type="ECO:0000256" key="2">
    <source>
        <dbReference type="ARBA" id="ARBA00005466"/>
    </source>
</evidence>
<keyword evidence="4" id="KW-0560">Oxidoreductase</keyword>
<name>A0A9N9F4X9_9GLOM</name>
<dbReference type="GO" id="GO:0003885">
    <property type="term" value="F:D-arabinono-1,4-lactone oxidase activity"/>
    <property type="evidence" value="ECO:0007669"/>
    <property type="project" value="UniProtKB-EC"/>
</dbReference>
<dbReference type="Gene3D" id="3.30.43.10">
    <property type="entry name" value="Uridine Diphospho-n-acetylenolpyruvylglucosamine Reductase, domain 2"/>
    <property type="match status" value="1"/>
</dbReference>
<evidence type="ECO:0000313" key="8">
    <source>
        <dbReference type="Proteomes" id="UP000789405"/>
    </source>
</evidence>
<sequence>MASNNKQALRVSSGLTSDVLKVRDVSTTMEIMNISTGSWLILPTSLASSLTIQTTTIRSFTSTNVSPAPTSFADSNPVFKNADKPINSSYPTENSNETHLDTFDPGSSLRQRRLFKKYDDHSFNIPVHEIINENIITVHNKSAFNSGSMSTIIELDDDKSSIDFQKAPPNWEESYQDFVVHSATPINNKTWENWNGAINISPDAIFEPSTLEELIDIVKLAKENNKTIRCAAQGHTISSLSVTEHYLVVVTNLTQVTMKEHPKYGWTVTAEAADLDEALRKHNPPLALESAVVFNTFRVSGVIATGSHGAKTSSGIMSDQICSMKIVTGSGEVCEFSEDINKSEFNAAKVNLGLLGIIYSVTFRVKPMYNLRMNDLYIPVNEWLKPHIIKNLVESSDGIEILYFPFNGFNQSDPKPLDPNRDLVWVKNWVRTDEPVSFTQQQIQKTHELQAQGLIQQFQFISSILQTPKETPNAIAMTWNALISGGNTSFVYQVPDALHFAASEESLKLDLVEYGFKIDPDFSNVATEFSYIIQSLYEFAAQEKFPVNYLAEFRIIKSSEALLSNNFDHDPEALYCHMDVGTVHGTPGLKEWVQLIGQRLFEKYRAKPHWAKNWELHLNVNHYLSDILSNQIKQFEKVREKYDPDKIFFDNKSLQDIFSRVLGPQKSNGSKKMEINDGTGVPHPLRFFF</sequence>
<evidence type="ECO:0000256" key="5">
    <source>
        <dbReference type="ARBA" id="ARBA00033418"/>
    </source>
</evidence>
<dbReference type="GO" id="GO:0016020">
    <property type="term" value="C:membrane"/>
    <property type="evidence" value="ECO:0007669"/>
    <property type="project" value="InterPro"/>
</dbReference>
<keyword evidence="8" id="KW-1185">Reference proteome</keyword>
<dbReference type="InterPro" id="IPR016169">
    <property type="entry name" value="FAD-bd_PCMH_sub2"/>
</dbReference>
<gene>
    <name evidence="7" type="ORF">DERYTH_LOCUS3341</name>
</gene>
<dbReference type="AlphaFoldDB" id="A0A9N9F4X9"/>
<evidence type="ECO:0000259" key="6">
    <source>
        <dbReference type="PROSITE" id="PS51387"/>
    </source>
</evidence>
<evidence type="ECO:0000256" key="1">
    <source>
        <dbReference type="ARBA" id="ARBA00005083"/>
    </source>
</evidence>
<organism evidence="7 8">
    <name type="scientific">Dentiscutata erythropus</name>
    <dbReference type="NCBI Taxonomy" id="1348616"/>
    <lineage>
        <taxon>Eukaryota</taxon>
        <taxon>Fungi</taxon>
        <taxon>Fungi incertae sedis</taxon>
        <taxon>Mucoromycota</taxon>
        <taxon>Glomeromycotina</taxon>
        <taxon>Glomeromycetes</taxon>
        <taxon>Diversisporales</taxon>
        <taxon>Gigasporaceae</taxon>
        <taxon>Dentiscutata</taxon>
    </lineage>
</organism>
<evidence type="ECO:0000256" key="3">
    <source>
        <dbReference type="ARBA" id="ARBA00013136"/>
    </source>
</evidence>
<dbReference type="PROSITE" id="PS51387">
    <property type="entry name" value="FAD_PCMH"/>
    <property type="match status" value="1"/>
</dbReference>
<accession>A0A9N9F4X9</accession>
<comment type="similarity">
    <text evidence="2">Belongs to the oxygen-dependent FAD-linked oxidoreductase family.</text>
</comment>
<dbReference type="InterPro" id="IPR006094">
    <property type="entry name" value="Oxid_FAD_bind_N"/>
</dbReference>
<dbReference type="PANTHER" id="PTHR43762">
    <property type="entry name" value="L-GULONOLACTONE OXIDASE"/>
    <property type="match status" value="1"/>
</dbReference>
<dbReference type="PROSITE" id="PS00862">
    <property type="entry name" value="OX2_COVAL_FAD"/>
    <property type="match status" value="1"/>
</dbReference>
<comment type="pathway">
    <text evidence="1">Cofactor biosynthesis; D-erythroascorbate biosynthesis; dehydro-D-arabinono-1,4-lactone from D-arabinose: step 2/2.</text>
</comment>
<dbReference type="InterPro" id="IPR036318">
    <property type="entry name" value="FAD-bd_PCMH-like_sf"/>
</dbReference>